<dbReference type="Proteomes" id="UP000601789">
    <property type="component" value="Unassembled WGS sequence"/>
</dbReference>
<sequence>MTPEQIEHRAHLDALTFPDGYIEFQAAETVRNLIRRYGFEGARQKVAEILMDEADRRPQ</sequence>
<evidence type="ECO:0000313" key="1">
    <source>
        <dbReference type="EMBL" id="MBI1620320.1"/>
    </source>
</evidence>
<name>A0ABS0SCF2_9HYPH</name>
<accession>A0ABS0SCF2</accession>
<evidence type="ECO:0000313" key="2">
    <source>
        <dbReference type="Proteomes" id="UP000601789"/>
    </source>
</evidence>
<keyword evidence="2" id="KW-1185">Reference proteome</keyword>
<dbReference type="RefSeq" id="WP_198475566.1">
    <property type="nucleotide sequence ID" value="NZ_JADGMQ010000003.1"/>
</dbReference>
<dbReference type="EMBL" id="JADGMQ010000003">
    <property type="protein sequence ID" value="MBI1620320.1"/>
    <property type="molecule type" value="Genomic_DNA"/>
</dbReference>
<reference evidence="1 2" key="1">
    <citation type="submission" date="2020-10" db="EMBL/GenBank/DDBJ databases">
        <title>Aquamicrobium zhengzhouensis sp. nov., a exopolysaccharide producing bacterium isolated from farmland soil.</title>
        <authorList>
            <person name="Wang X."/>
        </authorList>
    </citation>
    <scope>NUCLEOTIDE SEQUENCE [LARGE SCALE GENOMIC DNA]</scope>
    <source>
        <strain evidence="2">cd-1</strain>
    </source>
</reference>
<protein>
    <submittedName>
        <fullName evidence="1">Uncharacterized protein</fullName>
    </submittedName>
</protein>
<organism evidence="1 2">
    <name type="scientific">Aquamicrobium zhengzhouense</name>
    <dbReference type="NCBI Taxonomy" id="2781738"/>
    <lineage>
        <taxon>Bacteria</taxon>
        <taxon>Pseudomonadati</taxon>
        <taxon>Pseudomonadota</taxon>
        <taxon>Alphaproteobacteria</taxon>
        <taxon>Hyphomicrobiales</taxon>
        <taxon>Phyllobacteriaceae</taxon>
        <taxon>Aquamicrobium</taxon>
    </lineage>
</organism>
<comment type="caution">
    <text evidence="1">The sequence shown here is derived from an EMBL/GenBank/DDBJ whole genome shotgun (WGS) entry which is preliminary data.</text>
</comment>
<proteinExistence type="predicted"/>
<gene>
    <name evidence="1" type="ORF">IOD40_06535</name>
</gene>